<dbReference type="Gene3D" id="3.30.565.10">
    <property type="entry name" value="Histidine kinase-like ATPase, C-terminal domain"/>
    <property type="match status" value="1"/>
</dbReference>
<dbReference type="Gene3D" id="3.30.230.10">
    <property type="match status" value="1"/>
</dbReference>
<dbReference type="EMBL" id="QPKB01000009">
    <property type="protein sequence ID" value="RWR92942.1"/>
    <property type="molecule type" value="Genomic_DNA"/>
</dbReference>
<dbReference type="GO" id="GO:0032300">
    <property type="term" value="C:mismatch repair complex"/>
    <property type="evidence" value="ECO:0007669"/>
    <property type="project" value="InterPro"/>
</dbReference>
<dbReference type="PANTHER" id="PTHR10073:SF47">
    <property type="entry name" value="DNA MISMATCH REPAIR PROTEIN MLH3"/>
    <property type="match status" value="1"/>
</dbReference>
<comment type="caution">
    <text evidence="6">The sequence shown here is derived from an EMBL/GenBank/DDBJ whole genome shotgun (WGS) entry which is preliminary data.</text>
</comment>
<dbReference type="InterPro" id="IPR014721">
    <property type="entry name" value="Ribsml_uS5_D2-typ_fold_subgr"/>
</dbReference>
<dbReference type="GO" id="GO:0016887">
    <property type="term" value="F:ATP hydrolysis activity"/>
    <property type="evidence" value="ECO:0007669"/>
    <property type="project" value="InterPro"/>
</dbReference>
<keyword evidence="7" id="KW-1185">Reference proteome</keyword>
<dbReference type="OrthoDB" id="429932at2759"/>
<gene>
    <name evidence="6" type="ORF">CKAN_02217100</name>
</gene>
<dbReference type="InterPro" id="IPR014790">
    <property type="entry name" value="MutL_C"/>
</dbReference>
<dbReference type="SMART" id="SM01340">
    <property type="entry name" value="DNA_mis_repair"/>
    <property type="match status" value="1"/>
</dbReference>
<keyword evidence="2" id="KW-0227">DNA damage</keyword>
<evidence type="ECO:0000256" key="3">
    <source>
        <dbReference type="ARBA" id="ARBA00023204"/>
    </source>
</evidence>
<dbReference type="InterPro" id="IPR013507">
    <property type="entry name" value="DNA_mismatch_S5_2-like"/>
</dbReference>
<dbReference type="InterPro" id="IPR037198">
    <property type="entry name" value="MutL_C_sf"/>
</dbReference>
<dbReference type="InterPro" id="IPR014762">
    <property type="entry name" value="DNA_mismatch_repair_CS"/>
</dbReference>
<protein>
    <submittedName>
        <fullName evidence="6">DNA mismatch repair protein</fullName>
    </submittedName>
</protein>
<dbReference type="SUPFAM" id="SSF54211">
    <property type="entry name" value="Ribosomal protein S5 domain 2-like"/>
    <property type="match status" value="1"/>
</dbReference>
<accession>A0A3S3P463</accession>
<dbReference type="SUPFAM" id="SSF118116">
    <property type="entry name" value="DNA mismatch repair protein MutL"/>
    <property type="match status" value="1"/>
</dbReference>
<dbReference type="InterPro" id="IPR002099">
    <property type="entry name" value="MutL/Mlh/PMS"/>
</dbReference>
<proteinExistence type="inferred from homology"/>
<feature type="domain" description="MutL C-terminal dimerisation" evidence="4">
    <location>
        <begin position="961"/>
        <end position="1121"/>
    </location>
</feature>
<dbReference type="Gene3D" id="3.30.1540.20">
    <property type="entry name" value="MutL, C-terminal domain, dimerisation subdomain"/>
    <property type="match status" value="2"/>
</dbReference>
<dbReference type="GO" id="GO:0030983">
    <property type="term" value="F:mismatched DNA binding"/>
    <property type="evidence" value="ECO:0007669"/>
    <property type="project" value="InterPro"/>
</dbReference>
<evidence type="ECO:0000259" key="5">
    <source>
        <dbReference type="SMART" id="SM01340"/>
    </source>
</evidence>
<sequence>MRSIKHLPRAVYSSLRSSVIFFDLTRVVEELVSNSVDAGATKVHVFVNVRACYIKVEDDGYGISRDGLVLLGEKYATSKLRCLAEMDVGVESLGFRGEALGSLSDVCLLEVITKARGKPNGYRKVIKGCRCLFLGIDDYRQDVGTTVIVRDLFYNQPVRRKCMQTSPKKVLHSVKKCVLRIALVCPQVSFKVIDIEGEDELFCTLPSVSPLPLVASSFGNGVSSSLRELKFSEGAFKISGYLSGPADTFSTKVFQFIYVNSRAVSKGPINKLLDSLAAKFECSMTSWRDESESQTAKRQRKQAYLAYMLNLCCPHSTYDLTFEPSKTLVEFKDWSPVLSFLEKAIRHFLQESAPPFYEGEFDGHEDDLRGKGKTWKGSNTNVLPLKDPFTLDLSEASGIAKKKSKMQHSRSSAYISPSTGLLEMSTADIDFLSDQNHQSSSRESRTNVIGQEGCHKDHFLREQSALKQTIEDDARDAILHLRRNRAFDIDANLSEGSAEVTAICNHFDCKTDAGRVSSLSHAKGALETSVFSNSPSMGGILDESTLFSNHRGSTIQFDDVRTEGKRLASVDSIDEISISTPSKVKQAAFQLSPGIIRKCKSITESDVLCSNARDRVCLTKESDLENCSFTQLRKRGSTFQFMNCVQSSGCPYEFGDLFATEENYISCQSINSRDFSDGEEKGNDFSNGILQSNSNMDGCYISTCTNSHTDYETCSNPEANIDKVLRSCTTSQMDYETCSSSEANMDKFLRSCSNSQIDYETCFSPEANMDKFFSYGNHLHEFAHKKNHSFCKMNDEICFDSFNSDITDNHVTSTFHIPSPNFNNRGSTLRENEYSRNCGQDHVPKVRPRRSHSAPPFYKGRNKFSFFYECSTTKKVTEPDLQSFHRAPNVPVTPFELNELSEVTVTKWRSGDPQPTDGGNLHNLPEQENEILDISSGILHLAGSSLVPDSINKDCLESAKVLPQVDRKFIPVMAGGILAIIDQHAADERIRLEELRRKVLSGEEKTIAYLDSEQELVLPEIGLQLLQNYTEQILDWGWICNIHTRGSGPFTKNMNLLHKRSFTVTLVAVPCILGINLSEKDLLEFLEQLAETDGTSTMPPAVLRVLNFKACRGAIMFGDALLPSECSLIVEELKATSLCFQCAHGRPTTVPIVNMEALQKQLAKLRLQNGGSPEQWHGLRHHKPSLERAKLRLSRFGCN</sequence>
<evidence type="ECO:0000313" key="6">
    <source>
        <dbReference type="EMBL" id="RWR92942.1"/>
    </source>
</evidence>
<reference evidence="6 7" key="1">
    <citation type="journal article" date="2019" name="Nat. Plants">
        <title>Stout camphor tree genome fills gaps in understanding of flowering plant genome evolution.</title>
        <authorList>
            <person name="Chaw S.M."/>
            <person name="Liu Y.C."/>
            <person name="Wu Y.W."/>
            <person name="Wang H.Y."/>
            <person name="Lin C.I."/>
            <person name="Wu C.S."/>
            <person name="Ke H.M."/>
            <person name="Chang L.Y."/>
            <person name="Hsu C.Y."/>
            <person name="Yang H.T."/>
            <person name="Sudianto E."/>
            <person name="Hsu M.H."/>
            <person name="Wu K.P."/>
            <person name="Wang L.N."/>
            <person name="Leebens-Mack J.H."/>
            <person name="Tsai I.J."/>
        </authorList>
    </citation>
    <scope>NUCLEOTIDE SEQUENCE [LARGE SCALE GENOMIC DNA]</scope>
    <source>
        <strain evidence="7">cv. Chaw 1501</strain>
        <tissue evidence="6">Young leaves</tissue>
    </source>
</reference>
<dbReference type="NCBIfam" id="TIGR00585">
    <property type="entry name" value="mutl"/>
    <property type="match status" value="1"/>
</dbReference>
<dbReference type="GO" id="GO:0140664">
    <property type="term" value="F:ATP-dependent DNA damage sensor activity"/>
    <property type="evidence" value="ECO:0007669"/>
    <property type="project" value="InterPro"/>
</dbReference>
<dbReference type="Pfam" id="PF01119">
    <property type="entry name" value="DNA_mis_repair"/>
    <property type="match status" value="1"/>
</dbReference>
<dbReference type="Pfam" id="PF13589">
    <property type="entry name" value="HATPase_c_3"/>
    <property type="match status" value="1"/>
</dbReference>
<dbReference type="SMART" id="SM00853">
    <property type="entry name" value="MutL_C"/>
    <property type="match status" value="1"/>
</dbReference>
<organism evidence="6 7">
    <name type="scientific">Cinnamomum micranthum f. kanehirae</name>
    <dbReference type="NCBI Taxonomy" id="337451"/>
    <lineage>
        <taxon>Eukaryota</taxon>
        <taxon>Viridiplantae</taxon>
        <taxon>Streptophyta</taxon>
        <taxon>Embryophyta</taxon>
        <taxon>Tracheophyta</taxon>
        <taxon>Spermatophyta</taxon>
        <taxon>Magnoliopsida</taxon>
        <taxon>Magnoliidae</taxon>
        <taxon>Laurales</taxon>
        <taxon>Lauraceae</taxon>
        <taxon>Cinnamomum</taxon>
    </lineage>
</organism>
<keyword evidence="3" id="KW-0234">DNA repair</keyword>
<dbReference type="PANTHER" id="PTHR10073">
    <property type="entry name" value="DNA MISMATCH REPAIR PROTEIN MLH, PMS, MUTL"/>
    <property type="match status" value="1"/>
</dbReference>
<dbReference type="InterPro" id="IPR042120">
    <property type="entry name" value="MutL_C_dimsub"/>
</dbReference>
<evidence type="ECO:0000259" key="4">
    <source>
        <dbReference type="SMART" id="SM00853"/>
    </source>
</evidence>
<dbReference type="Proteomes" id="UP000283530">
    <property type="component" value="Unassembled WGS sequence"/>
</dbReference>
<dbReference type="InterPro" id="IPR038973">
    <property type="entry name" value="MutL/Mlh/Pms-like"/>
</dbReference>
<name>A0A3S3P463_9MAGN</name>
<dbReference type="FunFam" id="3.30.565.10:FF:000003">
    <property type="entry name" value="DNA mismatch repair endonuclease MutL"/>
    <property type="match status" value="1"/>
</dbReference>
<evidence type="ECO:0000313" key="7">
    <source>
        <dbReference type="Proteomes" id="UP000283530"/>
    </source>
</evidence>
<dbReference type="InterPro" id="IPR020568">
    <property type="entry name" value="Ribosomal_Su5_D2-typ_SF"/>
</dbReference>
<evidence type="ECO:0000256" key="2">
    <source>
        <dbReference type="ARBA" id="ARBA00022763"/>
    </source>
</evidence>
<dbReference type="GO" id="GO:0006298">
    <property type="term" value="P:mismatch repair"/>
    <property type="evidence" value="ECO:0007669"/>
    <property type="project" value="InterPro"/>
</dbReference>
<dbReference type="InterPro" id="IPR036890">
    <property type="entry name" value="HATPase_C_sf"/>
</dbReference>
<dbReference type="STRING" id="337451.A0A3S3P463"/>
<dbReference type="PROSITE" id="PS00058">
    <property type="entry name" value="DNA_MISMATCH_REPAIR_1"/>
    <property type="match status" value="1"/>
</dbReference>
<dbReference type="AlphaFoldDB" id="A0A3S3P463"/>
<dbReference type="GO" id="GO:0005524">
    <property type="term" value="F:ATP binding"/>
    <property type="evidence" value="ECO:0007669"/>
    <property type="project" value="InterPro"/>
</dbReference>
<comment type="similarity">
    <text evidence="1">Belongs to the DNA mismatch repair MutL/HexB family.</text>
</comment>
<feature type="domain" description="DNA mismatch repair protein S5" evidence="5">
    <location>
        <begin position="214"/>
        <end position="350"/>
    </location>
</feature>
<evidence type="ECO:0000256" key="1">
    <source>
        <dbReference type="ARBA" id="ARBA00006082"/>
    </source>
</evidence>
<dbReference type="SUPFAM" id="SSF55874">
    <property type="entry name" value="ATPase domain of HSP90 chaperone/DNA topoisomerase II/histidine kinase"/>
    <property type="match status" value="1"/>
</dbReference>